<proteinExistence type="predicted"/>
<dbReference type="EMBL" id="FRDF01000008">
    <property type="protein sequence ID" value="SHN56901.1"/>
    <property type="molecule type" value="Genomic_DNA"/>
</dbReference>
<dbReference type="InterPro" id="IPR035959">
    <property type="entry name" value="RutC-like_sf"/>
</dbReference>
<dbReference type="STRING" id="198312.SAMN02745193_01535"/>
<evidence type="ECO:0000313" key="1">
    <source>
        <dbReference type="EMBL" id="SHN56901.1"/>
    </source>
</evidence>
<name>A0A1M7SEK0_9SPHN</name>
<dbReference type="PANTHER" id="PTHR43857">
    <property type="entry name" value="BLR7761 PROTEIN"/>
    <property type="match status" value="1"/>
</dbReference>
<dbReference type="OrthoDB" id="9799840at2"/>
<dbReference type="CDD" id="cd06154">
    <property type="entry name" value="YjgF_YER057c_UK114_like_6"/>
    <property type="match status" value="1"/>
</dbReference>
<sequence>MSERVRVTSGSPYETTFGFARAVRVGNRIIVAGTGPVEPDGSTTPGFAADQAVRCCEIIVTAIEELGGTAADVVRTRMLLTDFADQDAVGEVHARFFGAARPAATMAGAAWLCRPEWRVEIEAEAVLGKAVHG</sequence>
<gene>
    <name evidence="1" type="ORF">SAMN02745193_01535</name>
</gene>
<reference evidence="2" key="1">
    <citation type="submission" date="2016-12" db="EMBL/GenBank/DDBJ databases">
        <authorList>
            <person name="Varghese N."/>
            <person name="Submissions S."/>
        </authorList>
    </citation>
    <scope>NUCLEOTIDE SEQUENCE [LARGE SCALE GENOMIC DNA]</scope>
    <source>
        <strain evidence="2">DSM 11032</strain>
    </source>
</reference>
<dbReference type="Proteomes" id="UP000184391">
    <property type="component" value="Unassembled WGS sequence"/>
</dbReference>
<organism evidence="1 2">
    <name type="scientific">Erythrobacter sanguineus</name>
    <dbReference type="NCBI Taxonomy" id="198312"/>
    <lineage>
        <taxon>Bacteria</taxon>
        <taxon>Pseudomonadati</taxon>
        <taxon>Pseudomonadota</taxon>
        <taxon>Alphaproteobacteria</taxon>
        <taxon>Sphingomonadales</taxon>
        <taxon>Erythrobacteraceae</taxon>
        <taxon>Erythrobacter/Porphyrobacter group</taxon>
        <taxon>Erythrobacter</taxon>
    </lineage>
</organism>
<protein>
    <submittedName>
        <fullName evidence="1">Enamine deaminase RidA, house cleaning of reactive enamine intermediates, YjgF/YER057c/UK114 family</fullName>
    </submittedName>
</protein>
<evidence type="ECO:0000313" key="2">
    <source>
        <dbReference type="Proteomes" id="UP000184391"/>
    </source>
</evidence>
<dbReference type="SUPFAM" id="SSF55298">
    <property type="entry name" value="YjgF-like"/>
    <property type="match status" value="1"/>
</dbReference>
<dbReference type="AlphaFoldDB" id="A0A1M7SEK0"/>
<dbReference type="Pfam" id="PF01042">
    <property type="entry name" value="Ribonuc_L-PSP"/>
    <property type="match status" value="1"/>
</dbReference>
<dbReference type="InterPro" id="IPR006175">
    <property type="entry name" value="YjgF/YER057c/UK114"/>
</dbReference>
<accession>A0A1M7SEK0</accession>
<dbReference type="Gene3D" id="3.30.1330.40">
    <property type="entry name" value="RutC-like"/>
    <property type="match status" value="1"/>
</dbReference>
<dbReference type="PANTHER" id="PTHR43857:SF1">
    <property type="entry name" value="YJGH FAMILY PROTEIN"/>
    <property type="match status" value="1"/>
</dbReference>
<keyword evidence="2" id="KW-1185">Reference proteome</keyword>